<dbReference type="PANTHER" id="PTHR24028:SF302">
    <property type="entry name" value="PROTOCADHERIN BETA-3"/>
    <property type="match status" value="1"/>
</dbReference>
<keyword evidence="9" id="KW-1133">Transmembrane helix</keyword>
<keyword evidence="7 12" id="KW-0106">Calcium</keyword>
<evidence type="ECO:0000256" key="12">
    <source>
        <dbReference type="PROSITE-ProRule" id="PRU00043"/>
    </source>
</evidence>
<feature type="domain" description="Cadherin" evidence="15">
    <location>
        <begin position="348"/>
        <end position="451"/>
    </location>
</feature>
<feature type="domain" description="Cadherin" evidence="15">
    <location>
        <begin position="243"/>
        <end position="347"/>
    </location>
</feature>
<dbReference type="GO" id="GO:0005509">
    <property type="term" value="F:calcium ion binding"/>
    <property type="evidence" value="ECO:0007669"/>
    <property type="project" value="UniProtKB-UniRule"/>
</dbReference>
<keyword evidence="6" id="KW-0677">Repeat</keyword>
<dbReference type="AlphaFoldDB" id="A0A2K5DQD5"/>
<reference evidence="16" key="2">
    <citation type="submission" date="2025-09" db="UniProtKB">
        <authorList>
            <consortium name="Ensembl"/>
        </authorList>
    </citation>
    <scope>IDENTIFICATION</scope>
</reference>
<feature type="signal peptide" evidence="14">
    <location>
        <begin position="1"/>
        <end position="26"/>
    </location>
</feature>
<dbReference type="FunFam" id="2.60.40.60:FF:000006">
    <property type="entry name" value="Protocadherin alpha 2"/>
    <property type="match status" value="1"/>
</dbReference>
<accession>A0A2K5DQD5</accession>
<keyword evidence="17" id="KW-1185">Reference proteome</keyword>
<feature type="domain" description="Cadherin" evidence="15">
    <location>
        <begin position="451"/>
        <end position="519"/>
    </location>
</feature>
<evidence type="ECO:0000256" key="5">
    <source>
        <dbReference type="ARBA" id="ARBA00022729"/>
    </source>
</evidence>
<organism evidence="16 17">
    <name type="scientific">Aotus nancymaae</name>
    <name type="common">Ma's night monkey</name>
    <dbReference type="NCBI Taxonomy" id="37293"/>
    <lineage>
        <taxon>Eukaryota</taxon>
        <taxon>Metazoa</taxon>
        <taxon>Chordata</taxon>
        <taxon>Craniata</taxon>
        <taxon>Vertebrata</taxon>
        <taxon>Euteleostomi</taxon>
        <taxon>Mammalia</taxon>
        <taxon>Eutheria</taxon>
        <taxon>Euarchontoglires</taxon>
        <taxon>Primates</taxon>
        <taxon>Haplorrhini</taxon>
        <taxon>Platyrrhini</taxon>
        <taxon>Aotidae</taxon>
        <taxon>Aotus</taxon>
    </lineage>
</organism>
<evidence type="ECO:0000256" key="3">
    <source>
        <dbReference type="ARBA" id="ARBA00022692"/>
    </source>
</evidence>
<evidence type="ECO:0000256" key="4">
    <source>
        <dbReference type="ARBA" id="ARBA00022723"/>
    </source>
</evidence>
<dbReference type="Ensembl" id="ENSANAT00000041086.1">
    <property type="protein sequence ID" value="ENSANAP00000023181.1"/>
    <property type="gene ID" value="ENSANAG00000029348.1"/>
</dbReference>
<proteinExistence type="predicted"/>
<protein>
    <submittedName>
        <fullName evidence="16">Protocadherin beta 3</fullName>
    </submittedName>
</protein>
<dbReference type="InterPro" id="IPR015919">
    <property type="entry name" value="Cadherin-like_sf"/>
</dbReference>
<feature type="domain" description="Cadherin" evidence="15">
    <location>
        <begin position="75"/>
        <end position="133"/>
    </location>
</feature>
<evidence type="ECO:0000256" key="2">
    <source>
        <dbReference type="ARBA" id="ARBA00022475"/>
    </source>
</evidence>
<dbReference type="SMART" id="SM00112">
    <property type="entry name" value="CA"/>
    <property type="match status" value="5"/>
</dbReference>
<evidence type="ECO:0000256" key="7">
    <source>
        <dbReference type="ARBA" id="ARBA00022837"/>
    </source>
</evidence>
<dbReference type="OMA" id="IPHIGKD"/>
<dbReference type="GO" id="GO:0007156">
    <property type="term" value="P:homophilic cell adhesion via plasma membrane adhesion molecules"/>
    <property type="evidence" value="ECO:0007669"/>
    <property type="project" value="InterPro"/>
</dbReference>
<dbReference type="Pfam" id="PF00028">
    <property type="entry name" value="Cadherin"/>
    <property type="match status" value="3"/>
</dbReference>
<dbReference type="PANTHER" id="PTHR24028">
    <property type="entry name" value="CADHERIN-87A"/>
    <property type="match status" value="1"/>
</dbReference>
<dbReference type="Proteomes" id="UP000233020">
    <property type="component" value="Unplaced"/>
</dbReference>
<feature type="domain" description="Cadherin" evidence="15">
    <location>
        <begin position="134"/>
        <end position="242"/>
    </location>
</feature>
<feature type="chain" id="PRO_5014474916" evidence="14">
    <location>
        <begin position="27"/>
        <end position="718"/>
    </location>
</feature>
<evidence type="ECO:0000313" key="16">
    <source>
        <dbReference type="Ensembl" id="ENSANAP00000023181.1"/>
    </source>
</evidence>
<dbReference type="GeneTree" id="ENSGT00940000161193"/>
<dbReference type="PROSITE" id="PS50268">
    <property type="entry name" value="CADHERIN_2"/>
    <property type="match status" value="5"/>
</dbReference>
<sequence length="718" mass="78870">MEAGGKRFLRQRQVLLLFVFLGGSLAGSASRRYSVAEEKEKGFLIANLAKDLGLRVEELAARGAQVVSKGNKQHFQLSHQTGDLLLNEKLDREEICGPTEPCILHFQILLQNPLQFVTNELHIIDVNDHSPVFFENEMHLKILESTLPGTVIPLGNAEDSDVGRNSLQNYTISPNSHFHVLTRSRRDGRKYPELVLDKALDREEQPELSLTLTALDGGAPPRSGTAQINIQVLDINDNAPEFALPLYEVTVLENTPVNSVIVTVSAYDLDTGSFGTISYAFFHASEEIRKTFQLNPITGDMQLVKYLNFEAINSYEVDIEAKDGGGLSGKSTVVVQVVDVNDNPPELTLSSVNSPVPENSAETVLAVFSVSDLDSGDNGRVRCSIENNLPFVLKPSVENFYTLVSEGALDRETRAEYNVTITVTDLGTPRLKTEYNITVQVSDNNTPRPHIGSVSATDRDSGTNAQVTYSLLPPQDPHLPLASLVSINADNGHLFALRSLDYEALQAFEFRVGATDRGSRAEQRALGACWCWTPTTTRPSCCTRCTTAPPRSPGCSASSATRPSTGWWCWSRTMASLRARPPPRCTCSWWTASPSPTCRSRRRPRPRPQADSLPSTWWWRWPRVVALPVSGALFVAVRLCRRAGGLGGRRCSVPEGPFPGHLVDVSGTGTLSQSYQYEVCLSGGSGTNEFKFLKPIIPNFLAQGAERVSEANPFQEQL</sequence>
<dbReference type="CDD" id="cd11304">
    <property type="entry name" value="Cadherin_repeat"/>
    <property type="match status" value="4"/>
</dbReference>
<keyword evidence="11" id="KW-0325">Glycoprotein</keyword>
<comment type="subcellular location">
    <subcellularLocation>
        <location evidence="1">Cell membrane</location>
        <topology evidence="1">Single-pass type I membrane protein</topology>
    </subcellularLocation>
</comment>
<dbReference type="InterPro" id="IPR032455">
    <property type="entry name" value="Cadherin_C"/>
</dbReference>
<dbReference type="FunFam" id="2.60.40.60:FF:000309">
    <property type="entry name" value="Protocadherin beta-8"/>
    <property type="match status" value="1"/>
</dbReference>
<evidence type="ECO:0000256" key="11">
    <source>
        <dbReference type="ARBA" id="ARBA00023180"/>
    </source>
</evidence>
<dbReference type="InterPro" id="IPR013164">
    <property type="entry name" value="Cadherin_N"/>
</dbReference>
<evidence type="ECO:0000256" key="13">
    <source>
        <dbReference type="SAM" id="MobiDB-lite"/>
    </source>
</evidence>
<keyword evidence="10" id="KW-0472">Membrane</keyword>
<evidence type="ECO:0000256" key="1">
    <source>
        <dbReference type="ARBA" id="ARBA00004251"/>
    </source>
</evidence>
<dbReference type="InterPro" id="IPR002126">
    <property type="entry name" value="Cadherin-like_dom"/>
</dbReference>
<dbReference type="InterPro" id="IPR050174">
    <property type="entry name" value="Protocadherin/Cadherin-CA"/>
</dbReference>
<dbReference type="FunFam" id="2.60.40.60:FF:000123">
    <property type="entry name" value="Protocadherin beta 4"/>
    <property type="match status" value="1"/>
</dbReference>
<dbReference type="Gene3D" id="2.60.40.60">
    <property type="entry name" value="Cadherins"/>
    <property type="match status" value="5"/>
</dbReference>
<evidence type="ECO:0000256" key="14">
    <source>
        <dbReference type="SAM" id="SignalP"/>
    </source>
</evidence>
<reference evidence="16" key="1">
    <citation type="submission" date="2025-08" db="UniProtKB">
        <authorList>
            <consortium name="Ensembl"/>
        </authorList>
    </citation>
    <scope>IDENTIFICATION</scope>
</reference>
<keyword evidence="5 14" id="KW-0732">Signal</keyword>
<evidence type="ECO:0000256" key="9">
    <source>
        <dbReference type="ARBA" id="ARBA00022989"/>
    </source>
</evidence>
<dbReference type="FunFam" id="2.60.40.60:FF:000002">
    <property type="entry name" value="Protocadherin alpha 2"/>
    <property type="match status" value="1"/>
</dbReference>
<keyword evidence="3" id="KW-0812">Transmembrane</keyword>
<dbReference type="PRINTS" id="PR00205">
    <property type="entry name" value="CADHERIN"/>
</dbReference>
<evidence type="ECO:0000256" key="10">
    <source>
        <dbReference type="ARBA" id="ARBA00023136"/>
    </source>
</evidence>
<keyword evidence="2" id="KW-1003">Cell membrane</keyword>
<evidence type="ECO:0000256" key="6">
    <source>
        <dbReference type="ARBA" id="ARBA00022737"/>
    </source>
</evidence>
<keyword evidence="4" id="KW-0479">Metal-binding</keyword>
<name>A0A2K5DQD5_AOTNA</name>
<keyword evidence="8" id="KW-0130">Cell adhesion</keyword>
<dbReference type="SUPFAM" id="SSF49313">
    <property type="entry name" value="Cadherin-like"/>
    <property type="match status" value="5"/>
</dbReference>
<gene>
    <name evidence="16" type="primary">PCDHB3</name>
</gene>
<dbReference type="GO" id="GO:0005886">
    <property type="term" value="C:plasma membrane"/>
    <property type="evidence" value="ECO:0007669"/>
    <property type="project" value="UniProtKB-SubCell"/>
</dbReference>
<evidence type="ECO:0000313" key="17">
    <source>
        <dbReference type="Proteomes" id="UP000233020"/>
    </source>
</evidence>
<dbReference type="PROSITE" id="PS00232">
    <property type="entry name" value="CADHERIN_1"/>
    <property type="match status" value="2"/>
</dbReference>
<evidence type="ECO:0000259" key="15">
    <source>
        <dbReference type="PROSITE" id="PS50268"/>
    </source>
</evidence>
<evidence type="ECO:0000256" key="8">
    <source>
        <dbReference type="ARBA" id="ARBA00022889"/>
    </source>
</evidence>
<dbReference type="InterPro" id="IPR020894">
    <property type="entry name" value="Cadherin_CS"/>
</dbReference>
<feature type="region of interest" description="Disordered" evidence="13">
    <location>
        <begin position="443"/>
        <end position="462"/>
    </location>
</feature>
<dbReference type="Pfam" id="PF16492">
    <property type="entry name" value="Cadherin_C_2"/>
    <property type="match status" value="1"/>
</dbReference>
<dbReference type="GO" id="GO:0007399">
    <property type="term" value="P:nervous system development"/>
    <property type="evidence" value="ECO:0007669"/>
    <property type="project" value="UniProtKB-ARBA"/>
</dbReference>
<dbReference type="Pfam" id="PF08266">
    <property type="entry name" value="Cadherin_2"/>
    <property type="match status" value="1"/>
</dbReference>
<dbReference type="FunFam" id="2.60.40.60:FF:000018">
    <property type="entry name" value="Protocadherin gamma c3"/>
    <property type="match status" value="1"/>
</dbReference>